<evidence type="ECO:0000313" key="1">
    <source>
        <dbReference type="EMBL" id="CAK1544514.1"/>
    </source>
</evidence>
<dbReference type="InterPro" id="IPR006616">
    <property type="entry name" value="DM9_repeat"/>
</dbReference>
<dbReference type="PANTHER" id="PTHR31649">
    <property type="entry name" value="AGAP009604-PA"/>
    <property type="match status" value="1"/>
</dbReference>
<dbReference type="AlphaFoldDB" id="A0AAV1J7A5"/>
<dbReference type="PANTHER" id="PTHR31649:SF1">
    <property type="entry name" value="FARNESOIC ACID O-METHYL TRANSFERASE DOMAIN-CONTAINING PROTEIN"/>
    <property type="match status" value="1"/>
</dbReference>
<dbReference type="EMBL" id="CAVLEF010000005">
    <property type="protein sequence ID" value="CAK1544514.1"/>
    <property type="molecule type" value="Genomic_DNA"/>
</dbReference>
<keyword evidence="2" id="KW-1185">Reference proteome</keyword>
<gene>
    <name evidence="1" type="ORF">LNINA_LOCUS4251</name>
</gene>
<evidence type="ECO:0000313" key="2">
    <source>
        <dbReference type="Proteomes" id="UP001497472"/>
    </source>
</evidence>
<dbReference type="Proteomes" id="UP001497472">
    <property type="component" value="Unassembled WGS sequence"/>
</dbReference>
<protein>
    <submittedName>
        <fullName evidence="1">Uncharacterized protein</fullName>
    </submittedName>
</protein>
<accession>A0AAV1J7A5</accession>
<reference evidence="1 2" key="1">
    <citation type="submission" date="2023-11" db="EMBL/GenBank/DDBJ databases">
        <authorList>
            <person name="Okamura Y."/>
        </authorList>
    </citation>
    <scope>NUCLEOTIDE SEQUENCE [LARGE SCALE GENOMIC DNA]</scope>
</reference>
<organism evidence="1 2">
    <name type="scientific">Leptosia nina</name>
    <dbReference type="NCBI Taxonomy" id="320188"/>
    <lineage>
        <taxon>Eukaryota</taxon>
        <taxon>Metazoa</taxon>
        <taxon>Ecdysozoa</taxon>
        <taxon>Arthropoda</taxon>
        <taxon>Hexapoda</taxon>
        <taxon>Insecta</taxon>
        <taxon>Pterygota</taxon>
        <taxon>Neoptera</taxon>
        <taxon>Endopterygota</taxon>
        <taxon>Lepidoptera</taxon>
        <taxon>Glossata</taxon>
        <taxon>Ditrysia</taxon>
        <taxon>Papilionoidea</taxon>
        <taxon>Pieridae</taxon>
        <taxon>Pierinae</taxon>
        <taxon>Leptosia</taxon>
    </lineage>
</organism>
<dbReference type="Pfam" id="PF11901">
    <property type="entry name" value="DM9"/>
    <property type="match status" value="1"/>
</dbReference>
<proteinExistence type="predicted"/>
<comment type="caution">
    <text evidence="1">The sequence shown here is derived from an EMBL/GenBank/DDBJ whole genome shotgun (WGS) entry which is preliminary data.</text>
</comment>
<name>A0AAV1J7A5_9NEOP</name>
<dbReference type="SMART" id="SM00696">
    <property type="entry name" value="DM9"/>
    <property type="match status" value="2"/>
</dbReference>
<sequence>MQKNDVCMSIELPYKLYKADAGGFKFKLLPKKELHEHDCQPAFHLISKDCPHNSLYEIKLDFENRRLYITTGEGVATNFALPNELMGSEEKDMWLSYYNEDILLGMGNKTFFVYPRNITGGNSADQFIGYIKFETNYGFEWIVREAPQVYNTPSVSIAINETENLHWLALDQDQNLPKNALIGGFENTPLYIARAMYSGSLCPGKYVPEEKKAYVPWGGRSHEKSNFQILCGHNADWILCKDDNIPENAFIAGTSEIHNEPLYIGRSFVDYNLIVGKVHMLYTSCYLPFNGDEVQVNEYEILVDLSVKPKGIPCRGKCKVNLTCKDISCI</sequence>